<dbReference type="EMBL" id="PDLO01000001">
    <property type="protein sequence ID" value="PHK99691.1"/>
    <property type="molecule type" value="Genomic_DNA"/>
</dbReference>
<keyword evidence="3" id="KW-1185">Reference proteome</keyword>
<dbReference type="PROSITE" id="PS50093">
    <property type="entry name" value="PKD"/>
    <property type="match status" value="1"/>
</dbReference>
<dbReference type="Gene3D" id="2.60.40.10">
    <property type="entry name" value="Immunoglobulins"/>
    <property type="match status" value="1"/>
</dbReference>
<dbReference type="OrthoDB" id="7794186at2"/>
<dbReference type="Pfam" id="PF13585">
    <property type="entry name" value="CHU_C"/>
    <property type="match status" value="1"/>
</dbReference>
<dbReference type="SMART" id="SM00089">
    <property type="entry name" value="PKD"/>
    <property type="match status" value="3"/>
</dbReference>
<dbReference type="InterPro" id="IPR035986">
    <property type="entry name" value="PKD_dom_sf"/>
</dbReference>
<evidence type="ECO:0000313" key="3">
    <source>
        <dbReference type="Proteomes" id="UP000226437"/>
    </source>
</evidence>
<protein>
    <recommendedName>
        <fullName evidence="1">PKD domain-containing protein</fullName>
    </recommendedName>
</protein>
<accession>A0A2G0CI88</accession>
<reference evidence="2 3" key="1">
    <citation type="submission" date="2017-10" db="EMBL/GenBank/DDBJ databases">
        <title>The draft genome sequence of Lewinella marina KCTC 32374.</title>
        <authorList>
            <person name="Wang K."/>
        </authorList>
    </citation>
    <scope>NUCLEOTIDE SEQUENCE [LARGE SCALE GENOMIC DNA]</scope>
    <source>
        <strain evidence="2 3">MKG-38</strain>
    </source>
</reference>
<dbReference type="Proteomes" id="UP000226437">
    <property type="component" value="Unassembled WGS sequence"/>
</dbReference>
<dbReference type="SUPFAM" id="SSF49299">
    <property type="entry name" value="PKD domain"/>
    <property type="match status" value="1"/>
</dbReference>
<dbReference type="InterPro" id="IPR013783">
    <property type="entry name" value="Ig-like_fold"/>
</dbReference>
<feature type="domain" description="PKD" evidence="1">
    <location>
        <begin position="931"/>
        <end position="995"/>
    </location>
</feature>
<dbReference type="Pfam" id="PF18911">
    <property type="entry name" value="PKD_4"/>
    <property type="match status" value="1"/>
</dbReference>
<comment type="caution">
    <text evidence="2">The sequence shown here is derived from an EMBL/GenBank/DDBJ whole genome shotgun (WGS) entry which is preliminary data.</text>
</comment>
<gene>
    <name evidence="2" type="ORF">CGL56_01175</name>
</gene>
<organism evidence="2 3">
    <name type="scientific">Neolewinella marina</name>
    <dbReference type="NCBI Taxonomy" id="438751"/>
    <lineage>
        <taxon>Bacteria</taxon>
        <taxon>Pseudomonadati</taxon>
        <taxon>Bacteroidota</taxon>
        <taxon>Saprospiria</taxon>
        <taxon>Saprospirales</taxon>
        <taxon>Lewinellaceae</taxon>
        <taxon>Neolewinella</taxon>
    </lineage>
</organism>
<dbReference type="AlphaFoldDB" id="A0A2G0CI88"/>
<dbReference type="InterPro" id="IPR000601">
    <property type="entry name" value="PKD_dom"/>
</dbReference>
<sequence>MHYPDVFPRPVSFRIPTNTLMRHTTQIFMTLWFVCMGVTTLSGQSTCGEQDPFWLPPSRTFCVDSNGIATISFKLLNLGAPGNYTVYFPDGATAKYSGIEDTVTVRHKLEFFCSDPPGSPSLPTMESPFYAYMGELSIVRSDCVNSQGDSPRGSYDFNVIPNPLEEITSSRLTCLEAPFMVDLEAVLCQEDLVERFQWFLDGQPIGNSDNAQISNLVILEPGLHIVRVEATTNKEGCGPFFLEKEIFITEAPDLEVDFLVDSATLCLPEVTIATVTSAANVTRFSWSSDSPDVTFSDPTEAAPVIFIDNQFGDQRTITLTAGSETCGEVTKSFTLTTYNDQKMRLRGQLETCANESYRICEDLLNTLVVESIRWEDADVTTRITNNTTVCPEITFTTPGEHILTAVGIDVCGRPFSLPVTVWVRDNEPLSFEWSAIDTLCEEEPPVDLANHIKPWSNVASVKGDGVDGRWFNPAGLRGDVRLTVTDSCGAISNLSIHVLTTGGFSGREPVICQGEDLDLTSLQPGRYTGPGITDNVFHSAGMEPGLYQIEYISDAYCGGAGTITLTLHAPPVADFSIASPSCPGGDPGTVFPAGQPVKLVNLSGSEVICYSVLETGDRQCGSANASFTFPSAGTYTLQQVVGSRGTDCTDTLSRTIEVRNSFSPDFTYDLEEVGCDSLAITFHSKGLPAGVVPGWSLSNGKVLQAKQATIKMARPYEEKWMSVAVRATNGCFQFQDTFSLELPRRFQVSFGIMNDNRTVCSGDTVYLQDNSVNASQIRVTYPDGSTETELPEFLVVNNPTKSVLAYPIVLSGSSTGCNTKTVSDTIFILPVETRAGFNLTYTDNCAQGEVALVNLSTSGSNGRVFWGDGSSPQWVAVGDTIHHRYEMGRDTTVTISLEAALCGTDVYRKEFTVLATPNPTFSLVDSPAKCVGDSLRFLPEAATSGYSYDWDFGDGYFSQHQRPGHVYEKPGTYPVILEVTSASGCSAADTAWVTVGKYNGPTIDASIPEAACVDGPFPVQVHSPAAPALRFLYGSNRRSIGALERPFSQVGTFPFTLVAVDAAGCRTDTTVMVTVHPSLAVNIAPDRRDTTVELGNSLNLTFAATPQRALDSVLWSGNGVGDPTATRTLVTPIADELYRLSVTDQFGCRAFDSIMVRVQTDYRERVYSPNVFSPNGDGVNETFALQVKPNTVRSITSMRIRSRWGAVVYECRECGPGNGAVGWDGSFNGGPAKTGVYLWNATVEFVDGARQTFTGDVILLR</sequence>
<evidence type="ECO:0000313" key="2">
    <source>
        <dbReference type="EMBL" id="PHK99691.1"/>
    </source>
</evidence>
<dbReference type="CDD" id="cd00146">
    <property type="entry name" value="PKD"/>
    <property type="match status" value="1"/>
</dbReference>
<proteinExistence type="predicted"/>
<name>A0A2G0CI88_9BACT</name>
<evidence type="ECO:0000259" key="1">
    <source>
        <dbReference type="PROSITE" id="PS50093"/>
    </source>
</evidence>
<dbReference type="InterPro" id="IPR022409">
    <property type="entry name" value="PKD/Chitinase_dom"/>
</dbReference>